<comment type="similarity">
    <text evidence="2">Belongs to the flagella basal body rod proteins family.</text>
</comment>
<comment type="caution">
    <text evidence="9">The sequence shown here is derived from an EMBL/GenBank/DDBJ whole genome shotgun (WGS) entry which is preliminary data.</text>
</comment>
<organism evidence="9 10">
    <name type="scientific">Bellilinea caldifistulae</name>
    <dbReference type="NCBI Taxonomy" id="360411"/>
    <lineage>
        <taxon>Bacteria</taxon>
        <taxon>Bacillati</taxon>
        <taxon>Chloroflexota</taxon>
        <taxon>Anaerolineae</taxon>
        <taxon>Anaerolineales</taxon>
        <taxon>Anaerolineaceae</taxon>
        <taxon>Bellilinea</taxon>
    </lineage>
</organism>
<evidence type="ECO:0000256" key="6">
    <source>
        <dbReference type="RuleBase" id="RU362062"/>
    </source>
</evidence>
<dbReference type="OrthoDB" id="9794148at2"/>
<dbReference type="PANTHER" id="PTHR30435">
    <property type="entry name" value="FLAGELLAR PROTEIN"/>
    <property type="match status" value="1"/>
</dbReference>
<dbReference type="InterPro" id="IPR006299">
    <property type="entry name" value="FlgC"/>
</dbReference>
<evidence type="ECO:0000256" key="2">
    <source>
        <dbReference type="ARBA" id="ARBA00009677"/>
    </source>
</evidence>
<gene>
    <name evidence="9" type="primary">flgC</name>
    <name evidence="9" type="ORF">AC812_06440</name>
</gene>
<evidence type="ECO:0000259" key="7">
    <source>
        <dbReference type="Pfam" id="PF00460"/>
    </source>
</evidence>
<evidence type="ECO:0000256" key="5">
    <source>
        <dbReference type="ARBA" id="ARBA00025933"/>
    </source>
</evidence>
<dbReference type="GO" id="GO:0030694">
    <property type="term" value="C:bacterial-type flagellum basal body, rod"/>
    <property type="evidence" value="ECO:0007669"/>
    <property type="project" value="UniProtKB-UniRule"/>
</dbReference>
<dbReference type="Pfam" id="PF00460">
    <property type="entry name" value="Flg_bb_rod"/>
    <property type="match status" value="1"/>
</dbReference>
<dbReference type="NCBIfam" id="TIGR01395">
    <property type="entry name" value="FlgC"/>
    <property type="match status" value="1"/>
</dbReference>
<dbReference type="Pfam" id="PF06429">
    <property type="entry name" value="Flg_bbr_C"/>
    <property type="match status" value="1"/>
</dbReference>
<dbReference type="Proteomes" id="UP000050514">
    <property type="component" value="Unassembled WGS sequence"/>
</dbReference>
<keyword evidence="9" id="KW-0969">Cilium</keyword>
<evidence type="ECO:0000313" key="10">
    <source>
        <dbReference type="Proteomes" id="UP000050514"/>
    </source>
</evidence>
<name>A0A0P6X1K7_9CHLR</name>
<keyword evidence="4 6" id="KW-0975">Bacterial flagellum</keyword>
<dbReference type="STRING" id="360411.AC812_06440"/>
<comment type="subcellular location">
    <subcellularLocation>
        <location evidence="1 6">Bacterial flagellum basal body</location>
    </subcellularLocation>
</comment>
<evidence type="ECO:0000256" key="1">
    <source>
        <dbReference type="ARBA" id="ARBA00004117"/>
    </source>
</evidence>
<dbReference type="RefSeq" id="WP_061919278.1">
    <property type="nucleotide sequence ID" value="NZ_DF967971.1"/>
</dbReference>
<dbReference type="EMBL" id="LGHJ01000012">
    <property type="protein sequence ID" value="KPL76305.1"/>
    <property type="molecule type" value="Genomic_DNA"/>
</dbReference>
<sequence length="148" mass="16283">MSFWESLRIGASGLLAQRLRLDTIANNIANAQTTRTAQGGPYQRKDVVFMPENKRGFLPPFVAARRGEPAAVQGGVRVAQIITDPEPGPRVYDPTHPDADEEGYVTYPNVNPLVEMTNMISATRSYEANLTLIEAAKRMALRALDIGR</sequence>
<evidence type="ECO:0000313" key="9">
    <source>
        <dbReference type="EMBL" id="KPL76305.1"/>
    </source>
</evidence>
<dbReference type="InterPro" id="IPR001444">
    <property type="entry name" value="Flag_bb_rod_N"/>
</dbReference>
<keyword evidence="9" id="KW-0282">Flagellum</keyword>
<dbReference type="PANTHER" id="PTHR30435:SF2">
    <property type="entry name" value="FLAGELLAR BASAL-BODY ROD PROTEIN FLGC"/>
    <property type="match status" value="1"/>
</dbReference>
<feature type="domain" description="Flagellar basal body rod protein N-terminal" evidence="7">
    <location>
        <begin position="7"/>
        <end position="34"/>
    </location>
</feature>
<proteinExistence type="inferred from homology"/>
<comment type="subunit">
    <text evidence="5 6">The basal body constitutes a major portion of the flagellar organelle and consists of four rings (L,P,S, and M) mounted on a central rod. The rod consists of about 26 subunits of FlgG in the distal portion, and FlgB, FlgC and FlgF are thought to build up the proximal portion of the rod with about 6 subunits each.</text>
</comment>
<accession>A0A0P6X1K7</accession>
<dbReference type="PATRIC" id="fig|360411.5.peg.1413"/>
<protein>
    <recommendedName>
        <fullName evidence="3 6">Flagellar basal-body rod protein FlgC</fullName>
    </recommendedName>
</protein>
<keyword evidence="9" id="KW-0966">Cell projection</keyword>
<keyword evidence="10" id="KW-1185">Reference proteome</keyword>
<evidence type="ECO:0000256" key="4">
    <source>
        <dbReference type="ARBA" id="ARBA00023143"/>
    </source>
</evidence>
<reference evidence="9 10" key="1">
    <citation type="submission" date="2015-07" db="EMBL/GenBank/DDBJ databases">
        <title>Draft genome of Bellilinea caldifistulae DSM 17877.</title>
        <authorList>
            <person name="Hemp J."/>
            <person name="Ward L.M."/>
            <person name="Pace L.A."/>
            <person name="Fischer W.W."/>
        </authorList>
    </citation>
    <scope>NUCLEOTIDE SEQUENCE [LARGE SCALE GENOMIC DNA]</scope>
    <source>
        <strain evidence="9 10">GOMI-1</strain>
    </source>
</reference>
<dbReference type="GO" id="GO:0071978">
    <property type="term" value="P:bacterial-type flagellum-dependent swarming motility"/>
    <property type="evidence" value="ECO:0007669"/>
    <property type="project" value="TreeGrafter"/>
</dbReference>
<dbReference type="InterPro" id="IPR010930">
    <property type="entry name" value="Flg_bb/hook_C_dom"/>
</dbReference>
<evidence type="ECO:0000256" key="3">
    <source>
        <dbReference type="ARBA" id="ARBA00017941"/>
    </source>
</evidence>
<dbReference type="AlphaFoldDB" id="A0A0P6X1K7"/>
<evidence type="ECO:0000259" key="8">
    <source>
        <dbReference type="Pfam" id="PF06429"/>
    </source>
</evidence>
<feature type="domain" description="Flagellar basal-body/hook protein C-terminal" evidence="8">
    <location>
        <begin position="102"/>
        <end position="145"/>
    </location>
</feature>